<evidence type="ECO:0000313" key="2">
    <source>
        <dbReference type="EMBL" id="OAQ20332.1"/>
    </source>
</evidence>
<reference evidence="2 3" key="1">
    <citation type="submission" date="2016-04" db="EMBL/GenBank/DDBJ databases">
        <title>Genome analysis of Thermosulfurimonas dismutans, the first thermophilic sulfur-disproportionating bacterium of the phylum Thermodesulfobacteria.</title>
        <authorList>
            <person name="Mardanov A.V."/>
            <person name="Beletsky A.V."/>
            <person name="Kadnikov V.V."/>
            <person name="Slobodkin A.I."/>
            <person name="Ravin N.V."/>
        </authorList>
    </citation>
    <scope>NUCLEOTIDE SEQUENCE [LARGE SCALE GENOMIC DNA]</scope>
    <source>
        <strain evidence="2 3">S95</strain>
    </source>
</reference>
<dbReference type="RefSeq" id="WP_068670971.1">
    <property type="nucleotide sequence ID" value="NZ_LWLG01000012.1"/>
</dbReference>
<sequence>MIGTVKDHLKTLEIRSREVLELSLALDFLSDVARLAEQVAEADPEDKEGLLFASKQVQNTFSTILDVLHTHAMWISEDLGHLRYKLEKSFRPKTHNPGPEDEEDINSGAGCED</sequence>
<protein>
    <submittedName>
        <fullName evidence="2">Uncharacterized protein</fullName>
    </submittedName>
</protein>
<dbReference type="AlphaFoldDB" id="A0A179D4C6"/>
<dbReference type="EMBL" id="LWLG01000012">
    <property type="protein sequence ID" value="OAQ20332.1"/>
    <property type="molecule type" value="Genomic_DNA"/>
</dbReference>
<dbReference type="Proteomes" id="UP000078390">
    <property type="component" value="Unassembled WGS sequence"/>
</dbReference>
<feature type="region of interest" description="Disordered" evidence="1">
    <location>
        <begin position="90"/>
        <end position="113"/>
    </location>
</feature>
<evidence type="ECO:0000313" key="3">
    <source>
        <dbReference type="Proteomes" id="UP000078390"/>
    </source>
</evidence>
<dbReference type="STRING" id="999894.TDIS_1527"/>
<feature type="compositionally biased region" description="Acidic residues" evidence="1">
    <location>
        <begin position="99"/>
        <end position="113"/>
    </location>
</feature>
<keyword evidence="3" id="KW-1185">Reference proteome</keyword>
<gene>
    <name evidence="2" type="ORF">TDIS_1527</name>
</gene>
<evidence type="ECO:0000256" key="1">
    <source>
        <dbReference type="SAM" id="MobiDB-lite"/>
    </source>
</evidence>
<name>A0A179D4C6_9BACT</name>
<comment type="caution">
    <text evidence="2">The sequence shown here is derived from an EMBL/GenBank/DDBJ whole genome shotgun (WGS) entry which is preliminary data.</text>
</comment>
<organism evidence="2 3">
    <name type="scientific">Thermosulfurimonas dismutans</name>
    <dbReference type="NCBI Taxonomy" id="999894"/>
    <lineage>
        <taxon>Bacteria</taxon>
        <taxon>Pseudomonadati</taxon>
        <taxon>Thermodesulfobacteriota</taxon>
        <taxon>Thermodesulfobacteria</taxon>
        <taxon>Thermodesulfobacteriales</taxon>
        <taxon>Thermodesulfobacteriaceae</taxon>
        <taxon>Thermosulfurimonas</taxon>
    </lineage>
</organism>
<proteinExistence type="predicted"/>
<accession>A0A179D4C6</accession>